<evidence type="ECO:0000259" key="8">
    <source>
        <dbReference type="Pfam" id="PF02747"/>
    </source>
</evidence>
<dbReference type="SUPFAM" id="SSF55979">
    <property type="entry name" value="DNA clamp"/>
    <property type="match status" value="2"/>
</dbReference>
<comment type="function">
    <text evidence="6">Sliding clamp subunit. Responsible for tethering the catalytic subunit of DNA polymerase to DNA during high-speed replication.</text>
</comment>
<dbReference type="InterPro" id="IPR022659">
    <property type="entry name" value="Pr_cel_nuc_antig_CS"/>
</dbReference>
<dbReference type="GO" id="GO:0003677">
    <property type="term" value="F:DNA binding"/>
    <property type="evidence" value="ECO:0007669"/>
    <property type="project" value="UniProtKB-UniRule"/>
</dbReference>
<keyword evidence="3 4" id="KW-0238">DNA-binding</keyword>
<evidence type="ECO:0000256" key="1">
    <source>
        <dbReference type="ARBA" id="ARBA00010462"/>
    </source>
</evidence>
<evidence type="ECO:0000256" key="2">
    <source>
        <dbReference type="ARBA" id="ARBA00022705"/>
    </source>
</evidence>
<dbReference type="PANTHER" id="PTHR11352:SF0">
    <property type="entry name" value="PROLIFERATING CELL NUCLEAR ANTIGEN"/>
    <property type="match status" value="1"/>
</dbReference>
<dbReference type="Gene3D" id="3.70.10.10">
    <property type="match status" value="1"/>
</dbReference>
<dbReference type="PRINTS" id="PR00339">
    <property type="entry name" value="PCNACYCLIN"/>
</dbReference>
<dbReference type="GO" id="GO:0006275">
    <property type="term" value="P:regulation of DNA replication"/>
    <property type="evidence" value="ECO:0007669"/>
    <property type="project" value="UniProtKB-UniRule"/>
</dbReference>
<dbReference type="PANTHER" id="PTHR11352">
    <property type="entry name" value="PROLIFERATING CELL NUCLEAR ANTIGEN"/>
    <property type="match status" value="1"/>
</dbReference>
<dbReference type="GO" id="GO:0030337">
    <property type="term" value="F:DNA polymerase processivity factor activity"/>
    <property type="evidence" value="ECO:0007669"/>
    <property type="project" value="UniProtKB-UniRule"/>
</dbReference>
<dbReference type="InterPro" id="IPR000730">
    <property type="entry name" value="Pr_cel_nuc_antig"/>
</dbReference>
<organism evidence="9 10">
    <name type="scientific">Ignisphaera aggregans</name>
    <dbReference type="NCBI Taxonomy" id="334771"/>
    <lineage>
        <taxon>Archaea</taxon>
        <taxon>Thermoproteota</taxon>
        <taxon>Thermoprotei</taxon>
        <taxon>Desulfurococcales</taxon>
        <taxon>Desulfurococcaceae</taxon>
        <taxon>Ignisphaera</taxon>
    </lineage>
</organism>
<evidence type="ECO:0000313" key="9">
    <source>
        <dbReference type="EMBL" id="HIP56912.1"/>
    </source>
</evidence>
<dbReference type="AlphaFoldDB" id="A0A832YZC7"/>
<evidence type="ECO:0000259" key="7">
    <source>
        <dbReference type="Pfam" id="PF00705"/>
    </source>
</evidence>
<evidence type="ECO:0000313" key="10">
    <source>
        <dbReference type="Proteomes" id="UP000605805"/>
    </source>
</evidence>
<comment type="function">
    <text evidence="4">Sliding clamp subunit that acts as a moving platform for DNA processing. Responsible for tethering the catalytic subunit of DNA polymerase and other proteins to DNA during high-speed replication.</text>
</comment>
<keyword evidence="2 4" id="KW-0235">DNA replication</keyword>
<sequence length="253" mass="28119">MVLELRFADARLWRYVLRGLADYLDVVGIKLHPDEGLRLKAMDPSHVMMVDFIIPRTAFDEYHVEEETVITINLELASKALRRATKNDRLVLRSDGSRLTFGLVSKGGVERCFTMPLLATKYEEIPELSLELQVQAKTLGPSVASALSILSEAGEILKISVDQEGMSLIASSELGEIEMVFSPTTGTLIDYQPPSDPPQFANTYSLEYFEFIAKVARLSETVTFKLSPDMPCEIDAELSSGALLKVYVAPRVE</sequence>
<dbReference type="EMBL" id="DQTV01000045">
    <property type="protein sequence ID" value="HIP56912.1"/>
    <property type="molecule type" value="Genomic_DNA"/>
</dbReference>
<comment type="similarity">
    <text evidence="1 4 5">Belongs to the PCNA family.</text>
</comment>
<dbReference type="Pfam" id="PF00705">
    <property type="entry name" value="PCNA_N"/>
    <property type="match status" value="1"/>
</dbReference>
<name>A0A832YZC7_9CREN</name>
<comment type="subunit">
    <text evidence="4">Homotrimer. The subunits circularize to form a toroid; DNA passes through its center. Replication factor C (RFC) is required to load the toroid on the DNA.</text>
</comment>
<dbReference type="HAMAP" id="MF_00317">
    <property type="entry name" value="DNApol_clamp_arch"/>
    <property type="match status" value="1"/>
</dbReference>
<dbReference type="InterPro" id="IPR046938">
    <property type="entry name" value="DNA_clamp_sf"/>
</dbReference>
<proteinExistence type="inferred from homology"/>
<dbReference type="CDD" id="cd00577">
    <property type="entry name" value="PCNA"/>
    <property type="match status" value="1"/>
</dbReference>
<evidence type="ECO:0000256" key="6">
    <source>
        <dbReference type="RuleBase" id="RU003673"/>
    </source>
</evidence>
<gene>
    <name evidence="4" type="primary">pcn</name>
    <name evidence="9" type="ORF">EYH02_02420</name>
</gene>
<dbReference type="PROSITE" id="PS01251">
    <property type="entry name" value="PCNA_1"/>
    <property type="match status" value="1"/>
</dbReference>
<evidence type="ECO:0000256" key="5">
    <source>
        <dbReference type="RuleBase" id="RU003671"/>
    </source>
</evidence>
<evidence type="ECO:0000256" key="3">
    <source>
        <dbReference type="ARBA" id="ARBA00023125"/>
    </source>
</evidence>
<dbReference type="GO" id="GO:0006272">
    <property type="term" value="P:leading strand elongation"/>
    <property type="evidence" value="ECO:0007669"/>
    <property type="project" value="TreeGrafter"/>
</dbReference>
<dbReference type="InterPro" id="IPR022649">
    <property type="entry name" value="Pr_cel_nuc_antig_C"/>
</dbReference>
<comment type="caution">
    <text evidence="9">The sequence shown here is derived from an EMBL/GenBank/DDBJ whole genome shotgun (WGS) entry which is preliminary data.</text>
</comment>
<dbReference type="InterPro" id="IPR022648">
    <property type="entry name" value="Pr_cel_nuc_antig_N"/>
</dbReference>
<accession>A0A832YZC7</accession>
<feature type="domain" description="Proliferating cell nuclear antigen PCNA N-terminal" evidence="7">
    <location>
        <begin position="3"/>
        <end position="102"/>
    </location>
</feature>
<dbReference type="Pfam" id="PF02747">
    <property type="entry name" value="PCNA_C"/>
    <property type="match status" value="1"/>
</dbReference>
<evidence type="ECO:0000256" key="4">
    <source>
        <dbReference type="HAMAP-Rule" id="MF_00317"/>
    </source>
</evidence>
<dbReference type="Proteomes" id="UP000605805">
    <property type="component" value="Unassembled WGS sequence"/>
</dbReference>
<reference evidence="9" key="1">
    <citation type="journal article" date="2020" name="ISME J.">
        <title>Gammaproteobacteria mediating utilization of methyl-, sulfur- and petroleum organic compounds in deep ocean hydrothermal plumes.</title>
        <authorList>
            <person name="Zhou Z."/>
            <person name="Liu Y."/>
            <person name="Pan J."/>
            <person name="Cron B.R."/>
            <person name="Toner B.M."/>
            <person name="Anantharaman K."/>
            <person name="Breier J.A."/>
            <person name="Dick G.J."/>
            <person name="Li M."/>
        </authorList>
    </citation>
    <scope>NUCLEOTIDE SEQUENCE</scope>
    <source>
        <strain evidence="9">SZUA-1435</strain>
    </source>
</reference>
<protein>
    <recommendedName>
        <fullName evidence="4">DNA polymerase sliding clamp</fullName>
    </recommendedName>
    <alternativeName>
        <fullName evidence="4">Proliferating cell nuclear antigen homolog</fullName>
        <shortName evidence="4">PCNA</shortName>
    </alternativeName>
</protein>
<feature type="domain" description="Proliferating cell nuclear antigen PCNA C-terminal" evidence="8">
    <location>
        <begin position="150"/>
        <end position="250"/>
    </location>
</feature>